<comment type="caution">
    <text evidence="2">The sequence shown here is derived from an EMBL/GenBank/DDBJ whole genome shotgun (WGS) entry which is preliminary data.</text>
</comment>
<gene>
    <name evidence="2" type="ORF">D915_010876</name>
</gene>
<accession>A0A4E0QV88</accession>
<protein>
    <submittedName>
        <fullName evidence="2">Uncharacterized protein</fullName>
    </submittedName>
</protein>
<dbReference type="Proteomes" id="UP000230066">
    <property type="component" value="Unassembled WGS sequence"/>
</dbReference>
<dbReference type="AlphaFoldDB" id="A0A4E0QV88"/>
<keyword evidence="3" id="KW-1185">Reference proteome</keyword>
<evidence type="ECO:0000256" key="1">
    <source>
        <dbReference type="SAM" id="MobiDB-lite"/>
    </source>
</evidence>
<proteinExistence type="predicted"/>
<name>A0A4E0QV88_FASHE</name>
<evidence type="ECO:0000313" key="3">
    <source>
        <dbReference type="Proteomes" id="UP000230066"/>
    </source>
</evidence>
<reference evidence="2" key="1">
    <citation type="submission" date="2019-03" db="EMBL/GenBank/DDBJ databases">
        <title>Improved annotation for the trematode Fasciola hepatica.</title>
        <authorList>
            <person name="Choi Y.-J."/>
            <person name="Martin J."/>
            <person name="Mitreva M."/>
        </authorList>
    </citation>
    <scope>NUCLEOTIDE SEQUENCE [LARGE SCALE GENOMIC DNA]</scope>
</reference>
<feature type="region of interest" description="Disordered" evidence="1">
    <location>
        <begin position="1"/>
        <end position="34"/>
    </location>
</feature>
<dbReference type="EMBL" id="JXXN02009943">
    <property type="protein sequence ID" value="THD18569.1"/>
    <property type="molecule type" value="Genomic_DNA"/>
</dbReference>
<evidence type="ECO:0000313" key="2">
    <source>
        <dbReference type="EMBL" id="THD18569.1"/>
    </source>
</evidence>
<sequence>MGNSSKVLNPERRFGKRKHYSKPLPRLKWSLSNP</sequence>
<organism evidence="2 3">
    <name type="scientific">Fasciola hepatica</name>
    <name type="common">Liver fluke</name>
    <dbReference type="NCBI Taxonomy" id="6192"/>
    <lineage>
        <taxon>Eukaryota</taxon>
        <taxon>Metazoa</taxon>
        <taxon>Spiralia</taxon>
        <taxon>Lophotrochozoa</taxon>
        <taxon>Platyhelminthes</taxon>
        <taxon>Trematoda</taxon>
        <taxon>Digenea</taxon>
        <taxon>Plagiorchiida</taxon>
        <taxon>Echinostomata</taxon>
        <taxon>Echinostomatoidea</taxon>
        <taxon>Fasciolidae</taxon>
        <taxon>Fasciola</taxon>
    </lineage>
</organism>